<dbReference type="EMBL" id="PXYG01000001">
    <property type="protein sequence ID" value="PSJ48057.1"/>
    <property type="molecule type" value="Genomic_DNA"/>
</dbReference>
<gene>
    <name evidence="4" type="ORF">C7H85_04520</name>
</gene>
<protein>
    <recommendedName>
        <fullName evidence="2">Universal stress protein</fullName>
    </recommendedName>
</protein>
<keyword evidence="5" id="KW-1185">Reference proteome</keyword>
<dbReference type="RefSeq" id="WP_106728469.1">
    <property type="nucleotide sequence ID" value="NZ_PXYG01000001.1"/>
</dbReference>
<dbReference type="Pfam" id="PF00582">
    <property type="entry name" value="Usp"/>
    <property type="match status" value="1"/>
</dbReference>
<dbReference type="OrthoDB" id="9792500at2"/>
<dbReference type="GO" id="GO:0005737">
    <property type="term" value="C:cytoplasm"/>
    <property type="evidence" value="ECO:0007669"/>
    <property type="project" value="UniProtKB-SubCell"/>
</dbReference>
<evidence type="ECO:0000256" key="2">
    <source>
        <dbReference type="PIRNR" id="PIRNR006276"/>
    </source>
</evidence>
<dbReference type="Proteomes" id="UP000240243">
    <property type="component" value="Unassembled WGS sequence"/>
</dbReference>
<name>A0A2P7RCV1_9GAMM</name>
<dbReference type="SUPFAM" id="SSF52402">
    <property type="entry name" value="Adenine nucleotide alpha hydrolases-like"/>
    <property type="match status" value="1"/>
</dbReference>
<keyword evidence="2" id="KW-0963">Cytoplasm</keyword>
<proteinExistence type="inferred from homology"/>
<comment type="caution">
    <text evidence="4">The sequence shown here is derived from an EMBL/GenBank/DDBJ whole genome shotgun (WGS) entry which is preliminary data.</text>
</comment>
<reference evidence="4 5" key="1">
    <citation type="submission" date="2018-03" db="EMBL/GenBank/DDBJ databases">
        <title>The draft genome of Zobellella sp. 59N8.</title>
        <authorList>
            <person name="Liu L."/>
            <person name="Li L."/>
            <person name="Zhang X."/>
            <person name="Liang L."/>
            <person name="Wang T."/>
        </authorList>
    </citation>
    <scope>NUCLEOTIDE SEQUENCE [LARGE SCALE GENOMIC DNA]</scope>
    <source>
        <strain evidence="4 5">59N8</strain>
    </source>
</reference>
<comment type="subcellular location">
    <subcellularLocation>
        <location evidence="2">Cytoplasm</location>
    </subcellularLocation>
</comment>
<feature type="domain" description="UspA" evidence="3">
    <location>
        <begin position="3"/>
        <end position="140"/>
    </location>
</feature>
<dbReference type="InterPro" id="IPR006015">
    <property type="entry name" value="Universal_stress_UspA"/>
</dbReference>
<dbReference type="Gene3D" id="3.40.50.620">
    <property type="entry name" value="HUPs"/>
    <property type="match status" value="1"/>
</dbReference>
<dbReference type="PIRSF" id="PIRSF006276">
    <property type="entry name" value="UspA"/>
    <property type="match status" value="1"/>
</dbReference>
<sequence length="141" mass="15950">MPYKNILVALELNQQEKSLLKRAVELAECYQAGLHIVHVEPDLSGVYVGSLNMDLRKLKMKLRLESGHEIMQLLREEQHQIASISLPSGDIRQAVRLAVQEKQADLLICGHQLEHHFLGHFFSNAVGFLDISDCDLLVVKL</sequence>
<evidence type="ECO:0000313" key="4">
    <source>
        <dbReference type="EMBL" id="PSJ48057.1"/>
    </source>
</evidence>
<evidence type="ECO:0000256" key="1">
    <source>
        <dbReference type="ARBA" id="ARBA00008791"/>
    </source>
</evidence>
<dbReference type="InterPro" id="IPR006016">
    <property type="entry name" value="UspA"/>
</dbReference>
<comment type="similarity">
    <text evidence="1 2">Belongs to the universal stress protein A family.</text>
</comment>
<dbReference type="InterPro" id="IPR014729">
    <property type="entry name" value="Rossmann-like_a/b/a_fold"/>
</dbReference>
<evidence type="ECO:0000313" key="5">
    <source>
        <dbReference type="Proteomes" id="UP000240243"/>
    </source>
</evidence>
<accession>A0A2P7RCV1</accession>
<organism evidence="4 5">
    <name type="scientific">Zobellella endophytica</name>
    <dbReference type="NCBI Taxonomy" id="2116700"/>
    <lineage>
        <taxon>Bacteria</taxon>
        <taxon>Pseudomonadati</taxon>
        <taxon>Pseudomonadota</taxon>
        <taxon>Gammaproteobacteria</taxon>
        <taxon>Aeromonadales</taxon>
        <taxon>Aeromonadaceae</taxon>
        <taxon>Zobellella</taxon>
    </lineage>
</organism>
<dbReference type="AlphaFoldDB" id="A0A2P7RCV1"/>
<evidence type="ECO:0000259" key="3">
    <source>
        <dbReference type="Pfam" id="PF00582"/>
    </source>
</evidence>